<dbReference type="PANTHER" id="PTHR39431">
    <property type="entry name" value="FRPA/C-RELATED PROTEIN"/>
    <property type="match status" value="1"/>
</dbReference>
<dbReference type="EMBL" id="NQKQ01000007">
    <property type="protein sequence ID" value="PAA13076.1"/>
    <property type="molecule type" value="Genomic_DNA"/>
</dbReference>
<protein>
    <submittedName>
        <fullName evidence="2">Uncharacterized protein</fullName>
    </submittedName>
</protein>
<dbReference type="PANTHER" id="PTHR39431:SF1">
    <property type="entry name" value="FRPA_C-RELATED PROTEIN"/>
    <property type="match status" value="1"/>
</dbReference>
<name>A0A267AKJ9_PSEFR</name>
<dbReference type="Proteomes" id="UP000215861">
    <property type="component" value="Unassembled WGS sequence"/>
</dbReference>
<evidence type="ECO:0000313" key="2">
    <source>
        <dbReference type="EMBL" id="PAA13076.1"/>
    </source>
</evidence>
<comment type="caution">
    <text evidence="2">The sequence shown here is derived from an EMBL/GenBank/DDBJ whole genome shotgun (WGS) entry which is preliminary data.</text>
</comment>
<reference evidence="2 3" key="1">
    <citation type="submission" date="2017-08" db="EMBL/GenBank/DDBJ databases">
        <title>Genomic and metabolic characterisation of spoilage-associated Pseudomonas species.</title>
        <authorList>
            <person name="Stanborough T."/>
            <person name="Fegan N."/>
            <person name="Powell S.M."/>
            <person name="Singh T."/>
            <person name="Tamplin M.L."/>
            <person name="Chandry P.S."/>
        </authorList>
    </citation>
    <scope>NUCLEOTIDE SEQUENCE [LARGE SCALE GENOMIC DNA]</scope>
    <source>
        <strain evidence="2 3">F1801</strain>
    </source>
</reference>
<proteinExistence type="predicted"/>
<dbReference type="RefSeq" id="WP_095036237.1">
    <property type="nucleotide sequence ID" value="NZ_NQKQ01000007.1"/>
</dbReference>
<organism evidence="2 3">
    <name type="scientific">Pseudomonas fragi</name>
    <dbReference type="NCBI Taxonomy" id="296"/>
    <lineage>
        <taxon>Bacteria</taxon>
        <taxon>Pseudomonadati</taxon>
        <taxon>Pseudomonadota</taxon>
        <taxon>Gammaproteobacteria</taxon>
        <taxon>Pseudomonadales</taxon>
        <taxon>Pseudomonadaceae</taxon>
        <taxon>Pseudomonas</taxon>
    </lineage>
</organism>
<gene>
    <name evidence="2" type="ORF">CJU81_08465</name>
</gene>
<dbReference type="OrthoDB" id="1676884at2"/>
<dbReference type="AlphaFoldDB" id="A0A267AKJ9"/>
<feature type="compositionally biased region" description="Gly residues" evidence="1">
    <location>
        <begin position="234"/>
        <end position="252"/>
    </location>
</feature>
<feature type="region of interest" description="Disordered" evidence="1">
    <location>
        <begin position="234"/>
        <end position="268"/>
    </location>
</feature>
<evidence type="ECO:0000256" key="1">
    <source>
        <dbReference type="SAM" id="MobiDB-lite"/>
    </source>
</evidence>
<accession>A0A267AKJ9</accession>
<sequence>MVQIPLTPEDVKYLERRLAVKDYSGGYQYLYDVAHKAIASQADGEVRDQMLMTANWLISAKSINNLDNTYVSEMVYNSMQFAVERSGRKFTTRMYKNASDRLAHQVIAEFIHAKGILPIQQIIERDVQAAVKHLGLEPWQWGGTLGDVFPVWMGGLGHDYVEISGRTFLEQMENYATVFIQNAAAIGMIFERYLDNVSMVVSIAAKVILERLLVAEVDINIWLPLIPGGGISTGTGTGTGGGGGGGSGGPGGVTSASNGYSTGGGVPVTSGEKPAANVDISLESVGGLNYITPEQIARIKCLLDRKIDPLILDLDGSNVKLTNPHVSPVHFDMNNDGEKVQTGWSSPDEGMVVLDLDGNGKIDNVSELMSEYFGAEQGRRDSPSKKTFDNAFDALRSLDSNKDFKFDNQDERWGDVKVWVDANHDGQSRIESTGTSELHSLDELSISQIDLNYTKPLADARNGNDIAGISSFTQKGEIKEAVAVKFSTITPDEPSVETLKS</sequence>
<evidence type="ECO:0000313" key="3">
    <source>
        <dbReference type="Proteomes" id="UP000215861"/>
    </source>
</evidence>